<keyword evidence="4" id="KW-1185">Reference proteome</keyword>
<proteinExistence type="inferred from homology"/>
<evidence type="ECO:0000256" key="2">
    <source>
        <dbReference type="SAM" id="MobiDB-lite"/>
    </source>
</evidence>
<feature type="region of interest" description="Disordered" evidence="2">
    <location>
        <begin position="19"/>
        <end position="44"/>
    </location>
</feature>
<comment type="similarity">
    <text evidence="1">Belongs to the CNOT9 family.</text>
</comment>
<organism evidence="3 4">
    <name type="scientific">Corchorus olitorius</name>
    <dbReference type="NCBI Taxonomy" id="93759"/>
    <lineage>
        <taxon>Eukaryota</taxon>
        <taxon>Viridiplantae</taxon>
        <taxon>Streptophyta</taxon>
        <taxon>Embryophyta</taxon>
        <taxon>Tracheophyta</taxon>
        <taxon>Spermatophyta</taxon>
        <taxon>Magnoliopsida</taxon>
        <taxon>eudicotyledons</taxon>
        <taxon>Gunneridae</taxon>
        <taxon>Pentapetalae</taxon>
        <taxon>rosids</taxon>
        <taxon>malvids</taxon>
        <taxon>Malvales</taxon>
        <taxon>Malvaceae</taxon>
        <taxon>Grewioideae</taxon>
        <taxon>Apeibeae</taxon>
        <taxon>Corchorus</taxon>
    </lineage>
</organism>
<gene>
    <name evidence="3" type="ORF">COLO4_21829</name>
</gene>
<dbReference type="AlphaFoldDB" id="A0A1R3IQN1"/>
<dbReference type="STRING" id="93759.A0A1R3IQN1"/>
<comment type="caution">
    <text evidence="3">The sequence shown here is derived from an EMBL/GenBank/DDBJ whole genome shotgun (WGS) entry which is preliminary data.</text>
</comment>
<dbReference type="InterPro" id="IPR011989">
    <property type="entry name" value="ARM-like"/>
</dbReference>
<dbReference type="Pfam" id="PF04078">
    <property type="entry name" value="Rcd1"/>
    <property type="match status" value="1"/>
</dbReference>
<protein>
    <submittedName>
        <fullName evidence="3">Rcd1</fullName>
    </submittedName>
</protein>
<dbReference type="EMBL" id="AWUE01017800">
    <property type="protein sequence ID" value="OMO84820.1"/>
    <property type="molecule type" value="Genomic_DNA"/>
</dbReference>
<dbReference type="Proteomes" id="UP000187203">
    <property type="component" value="Unassembled WGS sequence"/>
</dbReference>
<dbReference type="SUPFAM" id="SSF48371">
    <property type="entry name" value="ARM repeat"/>
    <property type="match status" value="1"/>
</dbReference>
<dbReference type="InterPro" id="IPR016024">
    <property type="entry name" value="ARM-type_fold"/>
</dbReference>
<feature type="compositionally biased region" description="Low complexity" evidence="2">
    <location>
        <begin position="28"/>
        <end position="44"/>
    </location>
</feature>
<dbReference type="InterPro" id="IPR007216">
    <property type="entry name" value="CNOT9"/>
</dbReference>
<dbReference type="PANTHER" id="PTHR12262">
    <property type="entry name" value="CCR4-NOT TRANSCRIPTION COMPLEX SUBUNIT 9"/>
    <property type="match status" value="1"/>
</dbReference>
<accession>A0A1R3IQN1</accession>
<dbReference type="Gene3D" id="1.25.10.10">
    <property type="entry name" value="Leucine-rich Repeat Variant"/>
    <property type="match status" value="1"/>
</dbReference>
<evidence type="ECO:0000313" key="4">
    <source>
        <dbReference type="Proteomes" id="UP000187203"/>
    </source>
</evidence>
<sequence length="307" mass="33626">MAYVPAGGYPLRGPLASGGGGGGGGGATSAAAAPTNNPSSSAVSATPFHGGNLPFITRLILGLQSDQNREQALALLVKEITSLYPALLSTHSISERDIARVSNAIVLLQSVASHPDTKMRFLKAHMPVYVYPFMNSTKSESSYERLRLSSLGVIQSLVKVDNAEVVEFLLFTQIFPSCLRCMEFGRTLSKTVATYIIYRILQNSEGLKYCFALADRFLSVSRALGIMVENLDQEEEKHSPRLLRNIIGCYLRLLESENDRARHILTSCIPSKLVDSTYIRILKESCPEALGWLQELIRNLQLTGQTS</sequence>
<dbReference type="OrthoDB" id="943768at2759"/>
<name>A0A1R3IQN1_9ROSI</name>
<evidence type="ECO:0000256" key="1">
    <source>
        <dbReference type="ARBA" id="ARBA00006385"/>
    </source>
</evidence>
<dbReference type="GO" id="GO:0030014">
    <property type="term" value="C:CCR4-NOT complex"/>
    <property type="evidence" value="ECO:0007669"/>
    <property type="project" value="InterPro"/>
</dbReference>
<dbReference type="GO" id="GO:0006402">
    <property type="term" value="P:mRNA catabolic process"/>
    <property type="evidence" value="ECO:0007669"/>
    <property type="project" value="InterPro"/>
</dbReference>
<reference evidence="4" key="1">
    <citation type="submission" date="2013-09" db="EMBL/GenBank/DDBJ databases">
        <title>Corchorus olitorius genome sequencing.</title>
        <authorList>
            <person name="Alam M."/>
            <person name="Haque M.S."/>
            <person name="Islam M.S."/>
            <person name="Emdad E.M."/>
            <person name="Islam M.M."/>
            <person name="Ahmed B."/>
            <person name="Halim A."/>
            <person name="Hossen Q.M.M."/>
            <person name="Hossain M.Z."/>
            <person name="Ahmed R."/>
            <person name="Khan M.M."/>
            <person name="Islam R."/>
            <person name="Rashid M.M."/>
            <person name="Khan S.A."/>
            <person name="Rahman M.S."/>
            <person name="Alam M."/>
            <person name="Yahiya A.S."/>
            <person name="Khan M.S."/>
            <person name="Azam M.S."/>
            <person name="Haque T."/>
            <person name="Lashkar M.Z.H."/>
            <person name="Akhand A.I."/>
            <person name="Morshed G."/>
            <person name="Roy S."/>
            <person name="Uddin K.S."/>
            <person name="Rabeya T."/>
            <person name="Hossain A.S."/>
            <person name="Chowdhury A."/>
            <person name="Snigdha A.R."/>
            <person name="Mortoza M.S."/>
            <person name="Matin S.A."/>
            <person name="Hoque S.M.E."/>
            <person name="Islam M.K."/>
            <person name="Roy D.K."/>
            <person name="Haider R."/>
            <person name="Moosa M.M."/>
            <person name="Elias S.M."/>
            <person name="Hasan A.M."/>
            <person name="Jahan S."/>
            <person name="Shafiuddin M."/>
            <person name="Mahmood N."/>
            <person name="Shommy N.S."/>
        </authorList>
    </citation>
    <scope>NUCLEOTIDE SEQUENCE [LARGE SCALE GENOMIC DNA]</scope>
    <source>
        <strain evidence="4">cv. O-4</strain>
    </source>
</reference>
<evidence type="ECO:0000313" key="3">
    <source>
        <dbReference type="EMBL" id="OMO84820.1"/>
    </source>
</evidence>